<accession>A0AAV2J981</accession>
<dbReference type="Proteomes" id="UP001497482">
    <property type="component" value="Chromosome 11"/>
</dbReference>
<reference evidence="1 2" key="1">
    <citation type="submission" date="2024-04" db="EMBL/GenBank/DDBJ databases">
        <authorList>
            <person name="Waldvogel A.-M."/>
            <person name="Schoenle A."/>
        </authorList>
    </citation>
    <scope>NUCLEOTIDE SEQUENCE [LARGE SCALE GENOMIC DNA]</scope>
</reference>
<protein>
    <submittedName>
        <fullName evidence="1">Uncharacterized protein</fullName>
    </submittedName>
</protein>
<evidence type="ECO:0000313" key="1">
    <source>
        <dbReference type="EMBL" id="CAL1574171.1"/>
    </source>
</evidence>
<gene>
    <name evidence="1" type="ORF">KC01_LOCUS5924</name>
</gene>
<keyword evidence="2" id="KW-1185">Reference proteome</keyword>
<sequence length="349" mass="39126">MLHRGRCSARCNPGRHGFYRAALRAPSEKLHQSLALPLLHVHPAEHLSLASSPHLRFHHSRELFNRSNTGHQQDYRTCLHLLVPLNVAVGGEELKNHCRAIHEFSRVVSWEADHLDRIFPCPFFVHVACPNDPPSSRSCFVIFPLENAFLIRACQTAISGIFSVHLEMGMPPPMPSHYTPVFMSPQHSGSHSISDTNVLGDILHSVVHQSPRINSLKVSHCRPASSSLGVPFGEQIRNPQYGSARHLQGSSFLMITSQIPKPSLTLPEEGEHFNVTKAAAPRPVIPPRWFGTRRLTRVDHSYLVPARWMTFQDYQAHGQVGLVRFGLPHWMSPPIVPGVPQLIRVFNAI</sequence>
<dbReference type="AlphaFoldDB" id="A0AAV2J981"/>
<organism evidence="1 2">
    <name type="scientific">Knipowitschia caucasica</name>
    <name type="common">Caucasian dwarf goby</name>
    <name type="synonym">Pomatoschistus caucasicus</name>
    <dbReference type="NCBI Taxonomy" id="637954"/>
    <lineage>
        <taxon>Eukaryota</taxon>
        <taxon>Metazoa</taxon>
        <taxon>Chordata</taxon>
        <taxon>Craniata</taxon>
        <taxon>Vertebrata</taxon>
        <taxon>Euteleostomi</taxon>
        <taxon>Actinopterygii</taxon>
        <taxon>Neopterygii</taxon>
        <taxon>Teleostei</taxon>
        <taxon>Neoteleostei</taxon>
        <taxon>Acanthomorphata</taxon>
        <taxon>Gobiaria</taxon>
        <taxon>Gobiiformes</taxon>
        <taxon>Gobioidei</taxon>
        <taxon>Gobiidae</taxon>
        <taxon>Gobiinae</taxon>
        <taxon>Knipowitschia</taxon>
    </lineage>
</organism>
<dbReference type="EMBL" id="OZ035833">
    <property type="protein sequence ID" value="CAL1574171.1"/>
    <property type="molecule type" value="Genomic_DNA"/>
</dbReference>
<proteinExistence type="predicted"/>
<evidence type="ECO:0000313" key="2">
    <source>
        <dbReference type="Proteomes" id="UP001497482"/>
    </source>
</evidence>
<name>A0AAV2J981_KNICA</name>